<accession>A0A1G2QEY5</accession>
<dbReference type="AlphaFoldDB" id="A0A1G2QEY5"/>
<keyword evidence="4" id="KW-0132">Cell division</keyword>
<evidence type="ECO:0000256" key="4">
    <source>
        <dbReference type="ARBA" id="ARBA00022618"/>
    </source>
</evidence>
<evidence type="ECO:0000256" key="1">
    <source>
        <dbReference type="ARBA" id="ARBA00004651"/>
    </source>
</evidence>
<evidence type="ECO:0000256" key="5">
    <source>
        <dbReference type="ARBA" id="ARBA00022692"/>
    </source>
</evidence>
<dbReference type="GO" id="GO:0007059">
    <property type="term" value="P:chromosome segregation"/>
    <property type="evidence" value="ECO:0007669"/>
    <property type="project" value="UniProtKB-KW"/>
</dbReference>
<dbReference type="Pfam" id="PF13491">
    <property type="entry name" value="FtsK_4TM"/>
    <property type="match status" value="1"/>
</dbReference>
<dbReference type="Proteomes" id="UP000177043">
    <property type="component" value="Unassembled WGS sequence"/>
</dbReference>
<dbReference type="Gene3D" id="1.10.10.10">
    <property type="entry name" value="Winged helix-like DNA-binding domain superfamily/Winged helix DNA-binding domain"/>
    <property type="match status" value="1"/>
</dbReference>
<sequence length="723" mass="78447">MGRRKKEDKEQASAWLGGLGDETKQGILAVIFIACGIFFLLASLAKAGLAGKYAYQGLDYLFGAGFFLIPVIFIVVGISFLKTVRPNFISHRLLGGLLLFTSSLGLVNVVLASEKTGGVIGNLISFPLLKFFDFYSSLVILSTVALIGIFIMFDTRLTLEPKLFGTRLWGKPTEDDLAQAKLAREDKGPTIFNGNDTSESEEDKSHPLAPTPTTAVGKAEAEGGFFASLKGFSRRGKEFTPPPLSLLARDSGKPEVGDIKANSNIIKRTLANFGINVEMDEISIGPSITRYALKPAEGVKLARIVNLQNDLSLALAAHPLRIEAPIPGKSLVGIEIPNSQKTTVGLASILSAKEFANSAHPLLVGLGRGISGLALFANMAKAPHMLIAGATGSGKSVTIHTLITSLLYRNPPERLRFIMIDPKRVELTLYNKIPHLLTPVITDAKKAIVALRWAAKEMDRRYDILEREAVRDIQSYHTNVLEPALKKTNSEDTDIEQMPYIVVIIDELADIMSSYPRELEAAIVRLAQMSRAVGIHLMLSTQRPSVEVITGLIKANIPTRVALQVASQIDSRTILDGIGAEKLLGAGDMLYLSGEMSKPIRLQSAFISEQEVKKVVAYLCEQYADELPDEISLEAETPSGALFSTALDNSSDDDDLYEDARLAVMEAGKASASYLQRKLKVGYARAARLLDMLEERGVIGAGDGAKPREVYREANPTAPTDLI</sequence>
<evidence type="ECO:0000256" key="11">
    <source>
        <dbReference type="ARBA" id="ARBA00023136"/>
    </source>
</evidence>
<dbReference type="PANTHER" id="PTHR22683">
    <property type="entry name" value="SPORULATION PROTEIN RELATED"/>
    <property type="match status" value="1"/>
</dbReference>
<feature type="transmembrane region" description="Helical" evidence="16">
    <location>
        <begin position="93"/>
        <end position="112"/>
    </location>
</feature>
<dbReference type="SMART" id="SM00382">
    <property type="entry name" value="AAA"/>
    <property type="match status" value="1"/>
</dbReference>
<dbReference type="CDD" id="cd01127">
    <property type="entry name" value="TrwB_TraG_TraD_VirD4"/>
    <property type="match status" value="1"/>
</dbReference>
<evidence type="ECO:0000256" key="12">
    <source>
        <dbReference type="ARBA" id="ARBA00023306"/>
    </source>
</evidence>
<dbReference type="InterPro" id="IPR018541">
    <property type="entry name" value="Ftsk_gamma"/>
</dbReference>
<dbReference type="GO" id="GO:0005524">
    <property type="term" value="F:ATP binding"/>
    <property type="evidence" value="ECO:0007669"/>
    <property type="project" value="UniProtKB-UniRule"/>
</dbReference>
<dbReference type="GO" id="GO:0051301">
    <property type="term" value="P:cell division"/>
    <property type="evidence" value="ECO:0007669"/>
    <property type="project" value="UniProtKB-KW"/>
</dbReference>
<dbReference type="STRING" id="1802438.A2571_01210"/>
<dbReference type="InterPro" id="IPR036388">
    <property type="entry name" value="WH-like_DNA-bd_sf"/>
</dbReference>
<evidence type="ECO:0000256" key="16">
    <source>
        <dbReference type="SAM" id="Phobius"/>
    </source>
</evidence>
<evidence type="ECO:0000256" key="10">
    <source>
        <dbReference type="ARBA" id="ARBA00023125"/>
    </source>
</evidence>
<keyword evidence="11 16" id="KW-0472">Membrane</keyword>
<organism evidence="18 19">
    <name type="scientific">Candidatus Vogelbacteria bacterium RIFOXYD1_FULL_44_32</name>
    <dbReference type="NCBI Taxonomy" id="1802438"/>
    <lineage>
        <taxon>Bacteria</taxon>
        <taxon>Candidatus Vogeliibacteriota</taxon>
    </lineage>
</organism>
<evidence type="ECO:0000313" key="18">
    <source>
        <dbReference type="EMBL" id="OHA58978.1"/>
    </source>
</evidence>
<keyword evidence="12" id="KW-0131">Cell cycle</keyword>
<keyword evidence="7" id="KW-0159">Chromosome partition</keyword>
<feature type="transmembrane region" description="Helical" evidence="16">
    <location>
        <begin position="27"/>
        <end position="48"/>
    </location>
</feature>
<evidence type="ECO:0000256" key="2">
    <source>
        <dbReference type="ARBA" id="ARBA00006474"/>
    </source>
</evidence>
<feature type="binding site" evidence="14">
    <location>
        <begin position="389"/>
        <end position="396"/>
    </location>
    <ligand>
        <name>ATP</name>
        <dbReference type="ChEBI" id="CHEBI:30616"/>
    </ligand>
</feature>
<dbReference type="Pfam" id="PF17854">
    <property type="entry name" value="FtsK_alpha"/>
    <property type="match status" value="1"/>
</dbReference>
<dbReference type="SUPFAM" id="SSF52540">
    <property type="entry name" value="P-loop containing nucleoside triphosphate hydrolases"/>
    <property type="match status" value="1"/>
</dbReference>
<keyword evidence="5 16" id="KW-0812">Transmembrane</keyword>
<dbReference type="SMART" id="SM00843">
    <property type="entry name" value="Ftsk_gamma"/>
    <property type="match status" value="1"/>
</dbReference>
<feature type="transmembrane region" description="Helical" evidence="16">
    <location>
        <begin position="60"/>
        <end position="81"/>
    </location>
</feature>
<dbReference type="InterPro" id="IPR027417">
    <property type="entry name" value="P-loop_NTPase"/>
</dbReference>
<reference evidence="18 19" key="1">
    <citation type="journal article" date="2016" name="Nat. Commun.">
        <title>Thousands of microbial genomes shed light on interconnected biogeochemical processes in an aquifer system.</title>
        <authorList>
            <person name="Anantharaman K."/>
            <person name="Brown C.T."/>
            <person name="Hug L.A."/>
            <person name="Sharon I."/>
            <person name="Castelle C.J."/>
            <person name="Probst A.J."/>
            <person name="Thomas B.C."/>
            <person name="Singh A."/>
            <person name="Wilkins M.J."/>
            <person name="Karaoz U."/>
            <person name="Brodie E.L."/>
            <person name="Williams K.H."/>
            <person name="Hubbard S.S."/>
            <person name="Banfield J.F."/>
        </authorList>
    </citation>
    <scope>NUCLEOTIDE SEQUENCE [LARGE SCALE GENOMIC DNA]</scope>
</reference>
<dbReference type="Pfam" id="PF01580">
    <property type="entry name" value="FtsK_SpoIIIE"/>
    <property type="match status" value="1"/>
</dbReference>
<evidence type="ECO:0000256" key="9">
    <source>
        <dbReference type="ARBA" id="ARBA00022989"/>
    </source>
</evidence>
<dbReference type="PROSITE" id="PS50901">
    <property type="entry name" value="FTSK"/>
    <property type="match status" value="1"/>
</dbReference>
<evidence type="ECO:0000256" key="6">
    <source>
        <dbReference type="ARBA" id="ARBA00022741"/>
    </source>
</evidence>
<dbReference type="GO" id="GO:0005886">
    <property type="term" value="C:plasma membrane"/>
    <property type="evidence" value="ECO:0007669"/>
    <property type="project" value="UniProtKB-SubCell"/>
</dbReference>
<keyword evidence="8 14" id="KW-0067">ATP-binding</keyword>
<evidence type="ECO:0000256" key="8">
    <source>
        <dbReference type="ARBA" id="ARBA00022840"/>
    </source>
</evidence>
<evidence type="ECO:0000256" key="3">
    <source>
        <dbReference type="ARBA" id="ARBA00022475"/>
    </source>
</evidence>
<dbReference type="PROSITE" id="PS51257">
    <property type="entry name" value="PROKAR_LIPOPROTEIN"/>
    <property type="match status" value="1"/>
</dbReference>
<dbReference type="Gene3D" id="3.40.50.300">
    <property type="entry name" value="P-loop containing nucleotide triphosphate hydrolases"/>
    <property type="match status" value="1"/>
</dbReference>
<name>A0A1G2QEY5_9BACT</name>
<dbReference type="InterPro" id="IPR003593">
    <property type="entry name" value="AAA+_ATPase"/>
</dbReference>
<keyword evidence="6 14" id="KW-0547">Nucleotide-binding</keyword>
<dbReference type="PANTHER" id="PTHR22683:SF41">
    <property type="entry name" value="DNA TRANSLOCASE FTSK"/>
    <property type="match status" value="1"/>
</dbReference>
<comment type="caution">
    <text evidence="18">The sequence shown here is derived from an EMBL/GenBank/DDBJ whole genome shotgun (WGS) entry which is preliminary data.</text>
</comment>
<dbReference type="InterPro" id="IPR036390">
    <property type="entry name" value="WH_DNA-bd_sf"/>
</dbReference>
<dbReference type="InterPro" id="IPR041027">
    <property type="entry name" value="FtsK_alpha"/>
</dbReference>
<evidence type="ECO:0000256" key="15">
    <source>
        <dbReference type="SAM" id="MobiDB-lite"/>
    </source>
</evidence>
<feature type="region of interest" description="Disordered" evidence="15">
    <location>
        <begin position="187"/>
        <end position="214"/>
    </location>
</feature>
<gene>
    <name evidence="18" type="ORF">A2571_01210</name>
</gene>
<dbReference type="Gene3D" id="3.30.980.40">
    <property type="match status" value="1"/>
</dbReference>
<evidence type="ECO:0000256" key="7">
    <source>
        <dbReference type="ARBA" id="ARBA00022829"/>
    </source>
</evidence>
<dbReference type="GO" id="GO:0003677">
    <property type="term" value="F:DNA binding"/>
    <property type="evidence" value="ECO:0007669"/>
    <property type="project" value="UniProtKB-KW"/>
</dbReference>
<feature type="transmembrane region" description="Helical" evidence="16">
    <location>
        <begin position="132"/>
        <end position="153"/>
    </location>
</feature>
<comment type="subcellular location">
    <subcellularLocation>
        <location evidence="1">Cell membrane</location>
        <topology evidence="1">Multi-pass membrane protein</topology>
    </subcellularLocation>
</comment>
<evidence type="ECO:0000256" key="13">
    <source>
        <dbReference type="ARBA" id="ARBA00025923"/>
    </source>
</evidence>
<protein>
    <recommendedName>
        <fullName evidence="17">FtsK domain-containing protein</fullName>
    </recommendedName>
</protein>
<evidence type="ECO:0000313" key="19">
    <source>
        <dbReference type="Proteomes" id="UP000177043"/>
    </source>
</evidence>
<keyword evidence="3" id="KW-1003">Cell membrane</keyword>
<evidence type="ECO:0000256" key="14">
    <source>
        <dbReference type="PROSITE-ProRule" id="PRU00289"/>
    </source>
</evidence>
<comment type="similarity">
    <text evidence="2">Belongs to the FtsK/SpoIIIE/SftA family.</text>
</comment>
<proteinExistence type="inferred from homology"/>
<evidence type="ECO:0000259" key="17">
    <source>
        <dbReference type="PROSITE" id="PS50901"/>
    </source>
</evidence>
<dbReference type="InterPro" id="IPR025199">
    <property type="entry name" value="FtsK_4TM"/>
</dbReference>
<keyword evidence="9 16" id="KW-1133">Transmembrane helix</keyword>
<dbReference type="EMBL" id="MHTJ01000002">
    <property type="protein sequence ID" value="OHA58978.1"/>
    <property type="molecule type" value="Genomic_DNA"/>
</dbReference>
<dbReference type="InterPro" id="IPR002543">
    <property type="entry name" value="FtsK_dom"/>
</dbReference>
<dbReference type="Pfam" id="PF09397">
    <property type="entry name" value="FtsK_gamma"/>
    <property type="match status" value="1"/>
</dbReference>
<keyword evidence="10" id="KW-0238">DNA-binding</keyword>
<dbReference type="InterPro" id="IPR050206">
    <property type="entry name" value="FtsK/SpoIIIE/SftA"/>
</dbReference>
<feature type="domain" description="FtsK" evidence="17">
    <location>
        <begin position="370"/>
        <end position="572"/>
    </location>
</feature>
<comment type="subunit">
    <text evidence="13">Homohexamer. Forms a ring that surrounds DNA.</text>
</comment>
<dbReference type="SUPFAM" id="SSF46785">
    <property type="entry name" value="Winged helix' DNA-binding domain"/>
    <property type="match status" value="1"/>
</dbReference>